<evidence type="ECO:0000256" key="2">
    <source>
        <dbReference type="ARBA" id="ARBA00040158"/>
    </source>
</evidence>
<protein>
    <recommendedName>
        <fullName evidence="2">DnaJ homolog subfamily B member 9</fullName>
    </recommendedName>
    <alternativeName>
        <fullName evidence="3">Endoplasmic reticulum DNA J domain-containing protein 4</fullName>
    </alternativeName>
</protein>
<dbReference type="PROSITE" id="PS50076">
    <property type="entry name" value="DNAJ_2"/>
    <property type="match status" value="1"/>
</dbReference>
<dbReference type="OMA" id="YNFRQHY"/>
<dbReference type="SMART" id="SM00271">
    <property type="entry name" value="DnaJ"/>
    <property type="match status" value="1"/>
</dbReference>
<dbReference type="PRINTS" id="PR00625">
    <property type="entry name" value="JDOMAIN"/>
</dbReference>
<evidence type="ECO:0000256" key="5">
    <source>
        <dbReference type="ARBA" id="ARBA00046365"/>
    </source>
</evidence>
<keyword evidence="1" id="KW-0143">Chaperone</keyword>
<dbReference type="InterPro" id="IPR001623">
    <property type="entry name" value="DnaJ_domain"/>
</dbReference>
<dbReference type="GO" id="GO:0051787">
    <property type="term" value="F:misfolded protein binding"/>
    <property type="evidence" value="ECO:0007669"/>
    <property type="project" value="TreeGrafter"/>
</dbReference>
<dbReference type="PANTHER" id="PTHR44360">
    <property type="entry name" value="DNAJ HOMOLOG SUBFAMILY B MEMBER 9"/>
    <property type="match status" value="1"/>
</dbReference>
<dbReference type="Proteomes" id="UP000270924">
    <property type="component" value="Unassembled WGS sequence"/>
</dbReference>
<comment type="function">
    <text evidence="4">Co-chaperone for Hsp70 protein HSPA5/BiP that acts as a key repressor of the ERN1/IRE1-mediated unfolded protein response (UPR). J domain-containing co-chaperones stimulate the ATPase activity of Hsp70 proteins and are required for efficient substrate recognition by Hsp70 proteins. In the unstressed endoplasmic reticulum, interacts with the luminal region of ERN1/IRE1 and selectively recruits HSPA5/BiP: HSPA5/BiP disrupts the dimerization of the active ERN1/IRE1 luminal region, thereby inactivating ERN1/IRE1. Also involved in endoplasmic reticulum-associated degradation (ERAD) of misfolded proteins. Required for survival of B-cell progenitors and normal antibody production.</text>
</comment>
<dbReference type="PROSITE" id="PS00636">
    <property type="entry name" value="DNAJ_1"/>
    <property type="match status" value="1"/>
</dbReference>
<dbReference type="SUPFAM" id="SSF46565">
    <property type="entry name" value="Chaperone J-domain"/>
    <property type="match status" value="1"/>
</dbReference>
<name>A0A3P7EIZ3_WUCBA</name>
<dbReference type="InterPro" id="IPR036869">
    <property type="entry name" value="J_dom_sf"/>
</dbReference>
<dbReference type="InParanoid" id="A0A3P7EIZ3"/>
<evidence type="ECO:0000313" key="7">
    <source>
        <dbReference type="EMBL" id="VDM19626.1"/>
    </source>
</evidence>
<dbReference type="InterPro" id="IPR018253">
    <property type="entry name" value="DnaJ_domain_CS"/>
</dbReference>
<dbReference type="GO" id="GO:0051087">
    <property type="term" value="F:protein-folding chaperone binding"/>
    <property type="evidence" value="ECO:0007669"/>
    <property type="project" value="TreeGrafter"/>
</dbReference>
<dbReference type="Gene3D" id="1.10.287.110">
    <property type="entry name" value="DnaJ domain"/>
    <property type="match status" value="1"/>
</dbReference>
<comment type="subunit">
    <text evidence="5">Interacts with HSPA5/BiP; interaction is direct. Interacts with ERN1/IRE1 (via the luminal region). Interacts with DERL1.</text>
</comment>
<dbReference type="GO" id="GO:0005783">
    <property type="term" value="C:endoplasmic reticulum"/>
    <property type="evidence" value="ECO:0007669"/>
    <property type="project" value="TreeGrafter"/>
</dbReference>
<dbReference type="OrthoDB" id="10250354at2759"/>
<evidence type="ECO:0000256" key="3">
    <source>
        <dbReference type="ARBA" id="ARBA00041533"/>
    </source>
</evidence>
<dbReference type="AlphaFoldDB" id="A0A3P7EIZ3"/>
<evidence type="ECO:0000313" key="8">
    <source>
        <dbReference type="Proteomes" id="UP000270924"/>
    </source>
</evidence>
<dbReference type="InterPro" id="IPR051948">
    <property type="entry name" value="Hsp70_co-chaperone_J-domain"/>
</dbReference>
<dbReference type="PANTHER" id="PTHR44360:SF1">
    <property type="entry name" value="DNAJ HOMOLOG SUBFAMILY B MEMBER 9"/>
    <property type="match status" value="1"/>
</dbReference>
<reference evidence="7 8" key="1">
    <citation type="submission" date="2018-11" db="EMBL/GenBank/DDBJ databases">
        <authorList>
            <consortium name="Pathogen Informatics"/>
        </authorList>
    </citation>
    <scope>NUCLEOTIDE SEQUENCE [LARGE SCALE GENOMIC DNA]</scope>
</reference>
<evidence type="ECO:0000259" key="6">
    <source>
        <dbReference type="PROSITE" id="PS50076"/>
    </source>
</evidence>
<dbReference type="GO" id="GO:0036503">
    <property type="term" value="P:ERAD pathway"/>
    <property type="evidence" value="ECO:0007669"/>
    <property type="project" value="TreeGrafter"/>
</dbReference>
<keyword evidence="8" id="KW-1185">Reference proteome</keyword>
<evidence type="ECO:0000256" key="1">
    <source>
        <dbReference type="ARBA" id="ARBA00023186"/>
    </source>
</evidence>
<sequence length="235" mass="27025">MISWLTLRSTSRRTRGLVNVTLQCVGMRSTDVAFILHLFMFFVNAARDYYEILGVKRDASTAQIKKAFRNLALKYHPDRNSDPNAHEKFREIAAAYEILADEQKRRNYDAGGWSYDQQQQHAQNFDFDTFMHKFQESMNIHRRSHEDAHFKSHFDAHWHGHSLFDDLWEGFDMFPSFSGFESTGDLGGIDGIHFGDFQNPASMYVKETSQGGQKCQTVTKKTGNVMTTQTICTSG</sequence>
<dbReference type="CDD" id="cd06257">
    <property type="entry name" value="DnaJ"/>
    <property type="match status" value="1"/>
</dbReference>
<dbReference type="EMBL" id="UYWW01012205">
    <property type="protein sequence ID" value="VDM19626.1"/>
    <property type="molecule type" value="Genomic_DNA"/>
</dbReference>
<dbReference type="Pfam" id="PF00226">
    <property type="entry name" value="DnaJ"/>
    <property type="match status" value="1"/>
</dbReference>
<evidence type="ECO:0000256" key="4">
    <source>
        <dbReference type="ARBA" id="ARBA00045428"/>
    </source>
</evidence>
<organism evidence="7 8">
    <name type="scientific">Wuchereria bancrofti</name>
    <dbReference type="NCBI Taxonomy" id="6293"/>
    <lineage>
        <taxon>Eukaryota</taxon>
        <taxon>Metazoa</taxon>
        <taxon>Ecdysozoa</taxon>
        <taxon>Nematoda</taxon>
        <taxon>Chromadorea</taxon>
        <taxon>Rhabditida</taxon>
        <taxon>Spirurina</taxon>
        <taxon>Spiruromorpha</taxon>
        <taxon>Filarioidea</taxon>
        <taxon>Onchocercidae</taxon>
        <taxon>Wuchereria</taxon>
    </lineage>
</organism>
<proteinExistence type="predicted"/>
<feature type="domain" description="J" evidence="6">
    <location>
        <begin position="48"/>
        <end position="112"/>
    </location>
</feature>
<gene>
    <name evidence="7" type="ORF">WBA_LOCUS10695</name>
</gene>
<accession>A0A3P7EIZ3</accession>